<keyword evidence="4" id="KW-0788">Thiol protease</keyword>
<sequence>MKSLPILLALFFGALIMPVHAEPTSEPSAATSASASAETGKPKPKLETSKSADGSNAAKPAATDIKTQDLVLQALALMGVTYKFGGKSPETGLDCSGLVRYVFGKSLQMALPHNAMAISKLGENIDQEELKPGDLVFFNTLKRKFSHVGIYLGDDRFIHAPSSGGGVQVVNIKEKYWRERFNGARRLQQADIDKLAVDAKNNKGEKDKDVDKDRATK</sequence>
<feature type="compositionally biased region" description="Low complexity" evidence="5">
    <location>
        <begin position="24"/>
        <end position="39"/>
    </location>
</feature>
<dbReference type="Proteomes" id="UP000575898">
    <property type="component" value="Unassembled WGS sequence"/>
</dbReference>
<dbReference type="SUPFAM" id="SSF54001">
    <property type="entry name" value="Cysteine proteinases"/>
    <property type="match status" value="1"/>
</dbReference>
<evidence type="ECO:0000256" key="3">
    <source>
        <dbReference type="ARBA" id="ARBA00022801"/>
    </source>
</evidence>
<organism evidence="8 9">
    <name type="scientific">Chitinivorax tropicus</name>
    <dbReference type="NCBI Taxonomy" id="714531"/>
    <lineage>
        <taxon>Bacteria</taxon>
        <taxon>Pseudomonadati</taxon>
        <taxon>Pseudomonadota</taxon>
        <taxon>Betaproteobacteria</taxon>
        <taxon>Chitinivorax</taxon>
    </lineage>
</organism>
<dbReference type="GO" id="GO:0006508">
    <property type="term" value="P:proteolysis"/>
    <property type="evidence" value="ECO:0007669"/>
    <property type="project" value="UniProtKB-KW"/>
</dbReference>
<dbReference type="Pfam" id="PF00877">
    <property type="entry name" value="NLPC_P60"/>
    <property type="match status" value="1"/>
</dbReference>
<evidence type="ECO:0000256" key="5">
    <source>
        <dbReference type="SAM" id="MobiDB-lite"/>
    </source>
</evidence>
<protein>
    <submittedName>
        <fullName evidence="8">Cell wall-associated NlpC family hydrolase</fullName>
    </submittedName>
</protein>
<dbReference type="AlphaFoldDB" id="A0A840MMD9"/>
<evidence type="ECO:0000256" key="6">
    <source>
        <dbReference type="SAM" id="SignalP"/>
    </source>
</evidence>
<comment type="similarity">
    <text evidence="1">Belongs to the peptidase C40 family.</text>
</comment>
<evidence type="ECO:0000256" key="1">
    <source>
        <dbReference type="ARBA" id="ARBA00007074"/>
    </source>
</evidence>
<evidence type="ECO:0000256" key="2">
    <source>
        <dbReference type="ARBA" id="ARBA00022670"/>
    </source>
</evidence>
<reference evidence="8 9" key="1">
    <citation type="submission" date="2020-08" db="EMBL/GenBank/DDBJ databases">
        <title>Genomic Encyclopedia of Type Strains, Phase IV (KMG-IV): sequencing the most valuable type-strain genomes for metagenomic binning, comparative biology and taxonomic classification.</title>
        <authorList>
            <person name="Goeker M."/>
        </authorList>
    </citation>
    <scope>NUCLEOTIDE SEQUENCE [LARGE SCALE GENOMIC DNA]</scope>
    <source>
        <strain evidence="8 9">DSM 27165</strain>
    </source>
</reference>
<keyword evidence="2" id="KW-0645">Protease</keyword>
<dbReference type="PROSITE" id="PS51935">
    <property type="entry name" value="NLPC_P60"/>
    <property type="match status" value="1"/>
</dbReference>
<dbReference type="EMBL" id="JACHHY010000020">
    <property type="protein sequence ID" value="MBB5019798.1"/>
    <property type="molecule type" value="Genomic_DNA"/>
</dbReference>
<dbReference type="InterPro" id="IPR000064">
    <property type="entry name" value="NLP_P60_dom"/>
</dbReference>
<dbReference type="PANTHER" id="PTHR47053:SF1">
    <property type="entry name" value="MUREIN DD-ENDOPEPTIDASE MEPH-RELATED"/>
    <property type="match status" value="1"/>
</dbReference>
<dbReference type="PANTHER" id="PTHR47053">
    <property type="entry name" value="MUREIN DD-ENDOPEPTIDASE MEPH-RELATED"/>
    <property type="match status" value="1"/>
</dbReference>
<name>A0A840MMD9_9PROT</name>
<feature type="domain" description="NlpC/P60" evidence="7">
    <location>
        <begin position="64"/>
        <end position="188"/>
    </location>
</feature>
<feature type="chain" id="PRO_5032645475" evidence="6">
    <location>
        <begin position="22"/>
        <end position="217"/>
    </location>
</feature>
<dbReference type="InterPro" id="IPR051202">
    <property type="entry name" value="Peptidase_C40"/>
</dbReference>
<dbReference type="InterPro" id="IPR038765">
    <property type="entry name" value="Papain-like_cys_pep_sf"/>
</dbReference>
<proteinExistence type="inferred from homology"/>
<evidence type="ECO:0000313" key="8">
    <source>
        <dbReference type="EMBL" id="MBB5019798.1"/>
    </source>
</evidence>
<feature type="region of interest" description="Disordered" evidence="5">
    <location>
        <begin position="24"/>
        <end position="60"/>
    </location>
</feature>
<dbReference type="Gene3D" id="3.90.1720.10">
    <property type="entry name" value="endopeptidase domain like (from Nostoc punctiforme)"/>
    <property type="match status" value="1"/>
</dbReference>
<evidence type="ECO:0000259" key="7">
    <source>
        <dbReference type="PROSITE" id="PS51935"/>
    </source>
</evidence>
<evidence type="ECO:0000313" key="9">
    <source>
        <dbReference type="Proteomes" id="UP000575898"/>
    </source>
</evidence>
<accession>A0A840MMD9</accession>
<comment type="caution">
    <text evidence="8">The sequence shown here is derived from an EMBL/GenBank/DDBJ whole genome shotgun (WGS) entry which is preliminary data.</text>
</comment>
<feature type="signal peptide" evidence="6">
    <location>
        <begin position="1"/>
        <end position="21"/>
    </location>
</feature>
<feature type="region of interest" description="Disordered" evidence="5">
    <location>
        <begin position="198"/>
        <end position="217"/>
    </location>
</feature>
<dbReference type="RefSeq" id="WP_246491022.1">
    <property type="nucleotide sequence ID" value="NZ_JACHHY010000020.1"/>
</dbReference>
<keyword evidence="3 8" id="KW-0378">Hydrolase</keyword>
<gene>
    <name evidence="8" type="ORF">HNQ59_003106</name>
</gene>
<evidence type="ECO:0000256" key="4">
    <source>
        <dbReference type="ARBA" id="ARBA00022807"/>
    </source>
</evidence>
<keyword evidence="6" id="KW-0732">Signal</keyword>
<feature type="compositionally biased region" description="Basic and acidic residues" evidence="5">
    <location>
        <begin position="40"/>
        <end position="50"/>
    </location>
</feature>
<dbReference type="GO" id="GO:0008234">
    <property type="term" value="F:cysteine-type peptidase activity"/>
    <property type="evidence" value="ECO:0007669"/>
    <property type="project" value="UniProtKB-KW"/>
</dbReference>
<keyword evidence="9" id="KW-1185">Reference proteome</keyword>